<proteinExistence type="predicted"/>
<protein>
    <submittedName>
        <fullName evidence="1">Uncharacterized protein</fullName>
    </submittedName>
</protein>
<dbReference type="Proteomes" id="UP000277204">
    <property type="component" value="Unassembled WGS sequence"/>
</dbReference>
<organism evidence="1 2">
    <name type="scientific">Schistosoma margrebowiei</name>
    <dbReference type="NCBI Taxonomy" id="48269"/>
    <lineage>
        <taxon>Eukaryota</taxon>
        <taxon>Metazoa</taxon>
        <taxon>Spiralia</taxon>
        <taxon>Lophotrochozoa</taxon>
        <taxon>Platyhelminthes</taxon>
        <taxon>Trematoda</taxon>
        <taxon>Digenea</taxon>
        <taxon>Strigeidida</taxon>
        <taxon>Schistosomatoidea</taxon>
        <taxon>Schistosomatidae</taxon>
        <taxon>Schistosoma</taxon>
    </lineage>
</organism>
<accession>A0A183MYU5</accession>
<dbReference type="EMBL" id="UZAI01018623">
    <property type="protein sequence ID" value="VDP38692.1"/>
    <property type="molecule type" value="Genomic_DNA"/>
</dbReference>
<reference evidence="1 2" key="1">
    <citation type="submission" date="2018-11" db="EMBL/GenBank/DDBJ databases">
        <authorList>
            <consortium name="Pathogen Informatics"/>
        </authorList>
    </citation>
    <scope>NUCLEOTIDE SEQUENCE [LARGE SCALE GENOMIC DNA]</scope>
    <source>
        <strain evidence="1 2">Zambia</strain>
    </source>
</reference>
<evidence type="ECO:0000313" key="2">
    <source>
        <dbReference type="Proteomes" id="UP000277204"/>
    </source>
</evidence>
<keyword evidence="2" id="KW-1185">Reference proteome</keyword>
<sequence length="111" mass="13176">MTLILVDVIEDVQYSSIFSIIEIRFFFFMDKDIYLICDLWNIHLTIKIDNNNKNNKQKVRLTKQFSREKRKTQQESMKRKCINIINTVCLAQSSNKLAKKQTNNNTQIKST</sequence>
<name>A0A183MYU5_9TREM</name>
<dbReference type="AlphaFoldDB" id="A0A183MYU5"/>
<evidence type="ECO:0000313" key="1">
    <source>
        <dbReference type="EMBL" id="VDP38692.1"/>
    </source>
</evidence>
<gene>
    <name evidence="1" type="ORF">SMRZ_LOCUS21220</name>
</gene>